<dbReference type="InterPro" id="IPR002110">
    <property type="entry name" value="Ankyrin_rpt"/>
</dbReference>
<dbReference type="Gene3D" id="1.25.40.20">
    <property type="entry name" value="Ankyrin repeat-containing domain"/>
    <property type="match status" value="1"/>
</dbReference>
<dbReference type="PROSITE" id="PS50088">
    <property type="entry name" value="ANK_REPEAT"/>
    <property type="match status" value="2"/>
</dbReference>
<evidence type="ECO:0000256" key="2">
    <source>
        <dbReference type="ARBA" id="ARBA00023043"/>
    </source>
</evidence>
<dbReference type="Pfam" id="PF12796">
    <property type="entry name" value="Ank_2"/>
    <property type="match status" value="1"/>
</dbReference>
<dbReference type="SUPFAM" id="SSF48403">
    <property type="entry name" value="Ankyrin repeat"/>
    <property type="match status" value="1"/>
</dbReference>
<dbReference type="PANTHER" id="PTHR24126">
    <property type="entry name" value="ANKYRIN REPEAT, PH AND SEC7 DOMAIN CONTAINING PROTEIN SECG-RELATED"/>
    <property type="match status" value="1"/>
</dbReference>
<evidence type="ECO:0000256" key="3">
    <source>
        <dbReference type="PROSITE-ProRule" id="PRU00023"/>
    </source>
</evidence>
<dbReference type="SMART" id="SM00248">
    <property type="entry name" value="ANK"/>
    <property type="match status" value="2"/>
</dbReference>
<keyword evidence="1" id="KW-0677">Repeat</keyword>
<dbReference type="PANTHER" id="PTHR24126:SF14">
    <property type="entry name" value="ANK_REP_REGION DOMAIN-CONTAINING PROTEIN"/>
    <property type="match status" value="1"/>
</dbReference>
<sequence>MFSFFKITSLLLQNGSNVNAQDRYRATPLHRAASQGHEKIVPQLLAHPGLQIDLKDFEGCSALHLDSEEGREDVAIYLAERGANINLENNEKRLLLISLQLLNCGQS</sequence>
<proteinExistence type="predicted"/>
<protein>
    <submittedName>
        <fullName evidence="4">Uncharacterized protein</fullName>
    </submittedName>
</protein>
<dbReference type="PROSITE" id="PS50297">
    <property type="entry name" value="ANK_REP_REGION"/>
    <property type="match status" value="2"/>
</dbReference>
<evidence type="ECO:0000256" key="1">
    <source>
        <dbReference type="ARBA" id="ARBA00022737"/>
    </source>
</evidence>
<dbReference type="AlphaFoldDB" id="A0ABD6ELV4"/>
<keyword evidence="5" id="KW-1185">Reference proteome</keyword>
<comment type="caution">
    <text evidence="4">The sequence shown here is derived from an EMBL/GenBank/DDBJ whole genome shotgun (WGS) entry which is preliminary data.</text>
</comment>
<evidence type="ECO:0000313" key="4">
    <source>
        <dbReference type="EMBL" id="MFH4980945.1"/>
    </source>
</evidence>
<keyword evidence="2 3" id="KW-0040">ANK repeat</keyword>
<accession>A0ABD6ELV4</accession>
<dbReference type="InterPro" id="IPR036770">
    <property type="entry name" value="Ankyrin_rpt-contain_sf"/>
</dbReference>
<gene>
    <name evidence="4" type="ORF">AB6A40_007654</name>
</gene>
<reference evidence="4 5" key="1">
    <citation type="submission" date="2024-08" db="EMBL/GenBank/DDBJ databases">
        <title>Gnathostoma spinigerum genome.</title>
        <authorList>
            <person name="Gonzalez-Bertolin B."/>
            <person name="Monzon S."/>
            <person name="Zaballos A."/>
            <person name="Jimenez P."/>
            <person name="Dekumyoy P."/>
            <person name="Varona S."/>
            <person name="Cuesta I."/>
            <person name="Sumanam S."/>
            <person name="Adisakwattana P."/>
            <person name="Gasser R.B."/>
            <person name="Hernandez-Gonzalez A."/>
            <person name="Young N.D."/>
            <person name="Perteguer M.J."/>
        </authorList>
    </citation>
    <scope>NUCLEOTIDE SEQUENCE [LARGE SCALE GENOMIC DNA]</scope>
    <source>
        <strain evidence="4">AL3</strain>
        <tissue evidence="4">Liver</tissue>
    </source>
</reference>
<organism evidence="4 5">
    <name type="scientific">Gnathostoma spinigerum</name>
    <dbReference type="NCBI Taxonomy" id="75299"/>
    <lineage>
        <taxon>Eukaryota</taxon>
        <taxon>Metazoa</taxon>
        <taxon>Ecdysozoa</taxon>
        <taxon>Nematoda</taxon>
        <taxon>Chromadorea</taxon>
        <taxon>Rhabditida</taxon>
        <taxon>Spirurina</taxon>
        <taxon>Gnathostomatomorpha</taxon>
        <taxon>Gnathostomatoidea</taxon>
        <taxon>Gnathostomatidae</taxon>
        <taxon>Gnathostoma</taxon>
    </lineage>
</organism>
<dbReference type="EMBL" id="JBGFUD010006350">
    <property type="protein sequence ID" value="MFH4980945.1"/>
    <property type="molecule type" value="Genomic_DNA"/>
</dbReference>
<feature type="repeat" description="ANK" evidence="3">
    <location>
        <begin position="24"/>
        <end position="57"/>
    </location>
</feature>
<feature type="repeat" description="ANK" evidence="3">
    <location>
        <begin position="58"/>
        <end position="90"/>
    </location>
</feature>
<dbReference type="PRINTS" id="PR01415">
    <property type="entry name" value="ANKYRIN"/>
</dbReference>
<dbReference type="Proteomes" id="UP001608902">
    <property type="component" value="Unassembled WGS sequence"/>
</dbReference>
<name>A0ABD6ELV4_9BILA</name>
<evidence type="ECO:0000313" key="5">
    <source>
        <dbReference type="Proteomes" id="UP001608902"/>
    </source>
</evidence>